<reference evidence="2 3" key="1">
    <citation type="journal article" date="2018" name="bioRxiv">
        <title>Evidence of independent acquisition and adaption of ultra-small bacteria to human hosts across the highly diverse yet reduced genomes of the phylum Saccharibacteria.</title>
        <authorList>
            <person name="McLean J.S."/>
            <person name="Bor B."/>
            <person name="To T.T."/>
            <person name="Liu Q."/>
            <person name="Kearns K.A."/>
            <person name="Solden L.M."/>
            <person name="Wrighton K.C."/>
            <person name="He X."/>
            <person name="Shi W."/>
        </authorList>
    </citation>
    <scope>NUCLEOTIDE SEQUENCE [LARGE SCALE GENOMIC DNA]</scope>
    <source>
        <strain evidence="2 3">TM7_G3_2_Rum_HOT_351B</strain>
    </source>
</reference>
<dbReference type="InterPro" id="IPR029039">
    <property type="entry name" value="Flavoprotein-like_sf"/>
</dbReference>
<comment type="caution">
    <text evidence="2">The sequence shown here is derived from an EMBL/GenBank/DDBJ whole genome shotgun (WGS) entry which is preliminary data.</text>
</comment>
<evidence type="ECO:0000313" key="3">
    <source>
        <dbReference type="Proteomes" id="UP001191019"/>
    </source>
</evidence>
<dbReference type="InterPro" id="IPR008254">
    <property type="entry name" value="Flavodoxin/NO_synth"/>
</dbReference>
<proteinExistence type="predicted"/>
<organism evidence="2 3">
    <name type="scientific">Candidatus Nanosyncoccus alces</name>
    <dbReference type="NCBI Taxonomy" id="2171997"/>
    <lineage>
        <taxon>Bacteria</taxon>
        <taxon>Candidatus Saccharimonadota</taxon>
        <taxon>Candidatus Nanosyncoccalia</taxon>
        <taxon>Candidatus Nanosyncoccales</taxon>
        <taxon>Candidatus Nanosyncoccaceae</taxon>
        <taxon>Candidatus Nanosyncoccus</taxon>
    </lineage>
</organism>
<keyword evidence="3" id="KW-1185">Reference proteome</keyword>
<dbReference type="PANTHER" id="PTHR39201:SF1">
    <property type="entry name" value="FLAVODOXIN-LIKE DOMAIN-CONTAINING PROTEIN"/>
    <property type="match status" value="1"/>
</dbReference>
<dbReference type="PANTHER" id="PTHR39201">
    <property type="entry name" value="EXPORTED PROTEIN-RELATED"/>
    <property type="match status" value="1"/>
</dbReference>
<dbReference type="EMBL" id="PRLM01000006">
    <property type="protein sequence ID" value="RYC74533.1"/>
    <property type="molecule type" value="Genomic_DNA"/>
</dbReference>
<protein>
    <recommendedName>
        <fullName evidence="1">Flavodoxin-like domain-containing protein</fullName>
    </recommendedName>
</protein>
<sequence length="168" mass="18976">MKTLVVYYSRPDENYGVGEIEIGNTELLAKEIIKQTGADEFKIEPTQPYPKEYMDCVNQATEELKNQACPAYSGDIDLKDYDTIYLGYPIWWGDLPMVCYTFLEKHDLTGKIIIPFNTHEGSGNSGTYAKLREKFPTATFKGDGFAMTGHEARTPDGIAKLNTWLKTL</sequence>
<reference evidence="2 3" key="2">
    <citation type="journal article" date="2020" name="Cell Rep.">
        <title>Acquisition and Adaptation of Ultra-small Parasitic Reduced Genome Bacteria to Mammalian Hosts.</title>
        <authorList>
            <person name="McLean J.S."/>
            <person name="Bor B."/>
            <person name="Kerns K.A."/>
            <person name="Liu Q."/>
            <person name="To T.T."/>
            <person name="Solden L."/>
            <person name="Hendrickson E.L."/>
            <person name="Wrighton K."/>
            <person name="Shi W."/>
            <person name="He X."/>
        </authorList>
    </citation>
    <scope>NUCLEOTIDE SEQUENCE [LARGE SCALE GENOMIC DNA]</scope>
    <source>
        <strain evidence="2 3">TM7_G3_2_Rum_HOT_351B</strain>
    </source>
</reference>
<dbReference type="Proteomes" id="UP001191019">
    <property type="component" value="Unassembled WGS sequence"/>
</dbReference>
<evidence type="ECO:0000259" key="1">
    <source>
        <dbReference type="Pfam" id="PF12682"/>
    </source>
</evidence>
<evidence type="ECO:0000313" key="2">
    <source>
        <dbReference type="EMBL" id="RYC74533.1"/>
    </source>
</evidence>
<name>A0ABY0FMW6_9BACT</name>
<feature type="domain" description="Flavodoxin-like" evidence="1">
    <location>
        <begin position="23"/>
        <end position="152"/>
    </location>
</feature>
<dbReference type="Gene3D" id="3.40.50.360">
    <property type="match status" value="1"/>
</dbReference>
<dbReference type="SUPFAM" id="SSF52218">
    <property type="entry name" value="Flavoproteins"/>
    <property type="match status" value="1"/>
</dbReference>
<dbReference type="RefSeq" id="WP_129735391.1">
    <property type="nucleotide sequence ID" value="NZ_PRLM01000006.1"/>
</dbReference>
<gene>
    <name evidence="2" type="ORF">G3RUM_00690</name>
</gene>
<accession>A0ABY0FMW6</accession>
<dbReference type="Pfam" id="PF12682">
    <property type="entry name" value="Flavodoxin_4"/>
    <property type="match status" value="1"/>
</dbReference>